<dbReference type="EMBL" id="CP095043">
    <property type="protein sequence ID" value="UOQ60036.1"/>
    <property type="molecule type" value="Genomic_DNA"/>
</dbReference>
<dbReference type="PANTHER" id="PTHR46796">
    <property type="entry name" value="HTH-TYPE TRANSCRIPTIONAL ACTIVATOR RHAS-RELATED"/>
    <property type="match status" value="1"/>
</dbReference>
<name>A0ABY4FUQ3_9MICO</name>
<dbReference type="InterPro" id="IPR035418">
    <property type="entry name" value="AraC-bd_2"/>
</dbReference>
<evidence type="ECO:0000259" key="4">
    <source>
        <dbReference type="PROSITE" id="PS01124"/>
    </source>
</evidence>
<evidence type="ECO:0000313" key="5">
    <source>
        <dbReference type="EMBL" id="UOQ60036.1"/>
    </source>
</evidence>
<proteinExistence type="predicted"/>
<keyword evidence="1" id="KW-0805">Transcription regulation</keyword>
<dbReference type="PROSITE" id="PS00041">
    <property type="entry name" value="HTH_ARAC_FAMILY_1"/>
    <property type="match status" value="1"/>
</dbReference>
<dbReference type="RefSeq" id="WP_244685352.1">
    <property type="nucleotide sequence ID" value="NZ_CP095043.1"/>
</dbReference>
<dbReference type="InterPro" id="IPR050204">
    <property type="entry name" value="AraC_XylS_family_regulators"/>
</dbReference>
<evidence type="ECO:0000256" key="1">
    <source>
        <dbReference type="ARBA" id="ARBA00023015"/>
    </source>
</evidence>
<keyword evidence="2" id="KW-0238">DNA-binding</keyword>
<evidence type="ECO:0000313" key="6">
    <source>
        <dbReference type="Proteomes" id="UP000831775"/>
    </source>
</evidence>
<dbReference type="InterPro" id="IPR009057">
    <property type="entry name" value="Homeodomain-like_sf"/>
</dbReference>
<evidence type="ECO:0000256" key="2">
    <source>
        <dbReference type="ARBA" id="ARBA00023125"/>
    </source>
</evidence>
<dbReference type="PANTHER" id="PTHR46796:SF12">
    <property type="entry name" value="HTH-TYPE DNA-BINDING TRANSCRIPTIONAL ACTIVATOR EUTR"/>
    <property type="match status" value="1"/>
</dbReference>
<reference evidence="5 6" key="1">
    <citation type="submission" date="2022-04" db="EMBL/GenBank/DDBJ databases">
        <title>Leucobacter sp. isolated from rhizosphere of onion.</title>
        <authorList>
            <person name="Won M."/>
            <person name="Lee C.-M."/>
            <person name="Woen H.-Y."/>
            <person name="Kwon S.-W."/>
        </authorList>
    </citation>
    <scope>NUCLEOTIDE SEQUENCE [LARGE SCALE GENOMIC DNA]</scope>
    <source>
        <strain evidence="5 6">H25R-14</strain>
    </source>
</reference>
<dbReference type="Pfam" id="PF14525">
    <property type="entry name" value="AraC_binding_2"/>
    <property type="match status" value="1"/>
</dbReference>
<protein>
    <submittedName>
        <fullName evidence="5">AraC family transcriptional regulator</fullName>
    </submittedName>
</protein>
<dbReference type="PROSITE" id="PS01124">
    <property type="entry name" value="HTH_ARAC_FAMILY_2"/>
    <property type="match status" value="1"/>
</dbReference>
<sequence>MAAPLLSGFPVARAASAGRLRDAVDGVTGYDHAVLAGSGLQGATPPGAPPGSPRGTVNGARFDVLSLVYVAYATPVRVVAPATRGQVVLVVPLGPMDVTVDGRHTRMTTPFVLSASADTVMVPDPAAGALVGAVDASALTALLQESFGADREFAVDLAQARPIPVTAGPALRRVWSTFAADPDGDPSPLVDSLVVGLSMWTTYRDSELTPWSAPPAYLAEAVRHLRRTLSEPVSLASLGEVVGIGSRQLQLAFQAHLGRTAQEYLRDARLDRAWVLLRDAGGGAGSPRSVSEVAAEVGIPHTGRFAQYFVERFGVLPSELRA</sequence>
<dbReference type="InterPro" id="IPR018062">
    <property type="entry name" value="HTH_AraC-typ_CS"/>
</dbReference>
<feature type="domain" description="HTH araC/xylS-type" evidence="4">
    <location>
        <begin position="219"/>
        <end position="322"/>
    </location>
</feature>
<keyword evidence="3" id="KW-0804">Transcription</keyword>
<dbReference type="Proteomes" id="UP000831775">
    <property type="component" value="Chromosome"/>
</dbReference>
<dbReference type="Gene3D" id="1.10.10.60">
    <property type="entry name" value="Homeodomain-like"/>
    <property type="match status" value="1"/>
</dbReference>
<evidence type="ECO:0000256" key="3">
    <source>
        <dbReference type="ARBA" id="ARBA00023163"/>
    </source>
</evidence>
<accession>A0ABY4FUQ3</accession>
<dbReference type="SMART" id="SM00342">
    <property type="entry name" value="HTH_ARAC"/>
    <property type="match status" value="1"/>
</dbReference>
<organism evidence="5 6">
    <name type="scientific">Leucobacter rhizosphaerae</name>
    <dbReference type="NCBI Taxonomy" id="2932245"/>
    <lineage>
        <taxon>Bacteria</taxon>
        <taxon>Bacillati</taxon>
        <taxon>Actinomycetota</taxon>
        <taxon>Actinomycetes</taxon>
        <taxon>Micrococcales</taxon>
        <taxon>Microbacteriaceae</taxon>
        <taxon>Leucobacter</taxon>
    </lineage>
</organism>
<keyword evidence="6" id="KW-1185">Reference proteome</keyword>
<dbReference type="InterPro" id="IPR018060">
    <property type="entry name" value="HTH_AraC"/>
</dbReference>
<dbReference type="SUPFAM" id="SSF46689">
    <property type="entry name" value="Homeodomain-like"/>
    <property type="match status" value="1"/>
</dbReference>
<dbReference type="Pfam" id="PF12833">
    <property type="entry name" value="HTH_18"/>
    <property type="match status" value="1"/>
</dbReference>
<gene>
    <name evidence="5" type="ORF">MUN76_13465</name>
</gene>